<comment type="subcellular location">
    <subcellularLocation>
        <location evidence="4">Cell outer membrane</location>
        <topology evidence="4">Lipid-anchor</topology>
    </subcellularLocation>
</comment>
<comment type="function">
    <text evidence="4">Part of the outer membrane protein assembly complex, which is involved in assembly and insertion of beta-barrel proteins into the outer membrane.</text>
</comment>
<dbReference type="RefSeq" id="WP_077579579.1">
    <property type="nucleotide sequence ID" value="NZ_CP114588.1"/>
</dbReference>
<dbReference type="GO" id="GO:1990063">
    <property type="term" value="C:Bam protein complex"/>
    <property type="evidence" value="ECO:0007669"/>
    <property type="project" value="TreeGrafter"/>
</dbReference>
<proteinExistence type="inferred from homology"/>
<dbReference type="GO" id="GO:0043165">
    <property type="term" value="P:Gram-negative-bacterium-type cell outer membrane assembly"/>
    <property type="evidence" value="ECO:0007669"/>
    <property type="project" value="UniProtKB-UniRule"/>
</dbReference>
<dbReference type="Pfam" id="PF04355">
    <property type="entry name" value="BamE"/>
    <property type="match status" value="1"/>
</dbReference>
<evidence type="ECO:0000256" key="5">
    <source>
        <dbReference type="SAM" id="SignalP"/>
    </source>
</evidence>
<comment type="similarity">
    <text evidence="4">Belongs to the BamE family.</text>
</comment>
<keyword evidence="1 4" id="KW-0732">Signal</keyword>
<sequence length="118" mass="13335">MGWTKAAVASLMAVAMMGCSYAEKLVYRVDINQGNYIEEKAVDALKFGMTKEQVKFLLGPPMLVESGYPNTWYFVQWQQPGHEAPTQKDLVLSFDDNNQLVNMDGDFEPGEQFFEAVQ</sequence>
<evidence type="ECO:0000259" key="6">
    <source>
        <dbReference type="Pfam" id="PF04355"/>
    </source>
</evidence>
<keyword evidence="3 4" id="KW-0998">Cell outer membrane</keyword>
<dbReference type="PANTHER" id="PTHR37482:SF1">
    <property type="entry name" value="OUTER MEMBRANE PROTEIN ASSEMBLY FACTOR BAME"/>
    <property type="match status" value="1"/>
</dbReference>
<protein>
    <recommendedName>
        <fullName evidence="4">Outer membrane protein assembly factor BamE</fullName>
    </recommendedName>
</protein>
<evidence type="ECO:0000256" key="4">
    <source>
        <dbReference type="HAMAP-Rule" id="MF_00925"/>
    </source>
</evidence>
<dbReference type="GO" id="GO:0030674">
    <property type="term" value="F:protein-macromolecule adaptor activity"/>
    <property type="evidence" value="ECO:0007669"/>
    <property type="project" value="TreeGrafter"/>
</dbReference>
<dbReference type="Proteomes" id="UP001164748">
    <property type="component" value="Chromosome"/>
</dbReference>
<organism evidence="7 8">
    <name type="scientific">Salinivibrio kushneri</name>
    <dbReference type="NCBI Taxonomy" id="1908198"/>
    <lineage>
        <taxon>Bacteria</taxon>
        <taxon>Pseudomonadati</taxon>
        <taxon>Pseudomonadota</taxon>
        <taxon>Gammaproteobacteria</taxon>
        <taxon>Vibrionales</taxon>
        <taxon>Vibrionaceae</taxon>
        <taxon>Salinivibrio</taxon>
    </lineage>
</organism>
<comment type="subunit">
    <text evidence="4">Part of the Bam complex.</text>
</comment>
<dbReference type="InterPro" id="IPR007450">
    <property type="entry name" value="BamE_dom"/>
</dbReference>
<evidence type="ECO:0000256" key="2">
    <source>
        <dbReference type="ARBA" id="ARBA00023136"/>
    </source>
</evidence>
<dbReference type="PROSITE" id="PS51257">
    <property type="entry name" value="PROKAR_LIPOPROTEIN"/>
    <property type="match status" value="1"/>
</dbReference>
<feature type="chain" id="PRO_5041233926" description="Outer membrane protein assembly factor BamE" evidence="5">
    <location>
        <begin position="23"/>
        <end position="118"/>
    </location>
</feature>
<evidence type="ECO:0000256" key="1">
    <source>
        <dbReference type="ARBA" id="ARBA00022729"/>
    </source>
</evidence>
<accession>A0AA47KJX7</accession>
<dbReference type="InterPro" id="IPR037873">
    <property type="entry name" value="BamE-like"/>
</dbReference>
<evidence type="ECO:0000313" key="7">
    <source>
        <dbReference type="EMBL" id="WBA08183.1"/>
    </source>
</evidence>
<evidence type="ECO:0000256" key="3">
    <source>
        <dbReference type="ARBA" id="ARBA00023237"/>
    </source>
</evidence>
<feature type="signal peptide" evidence="5">
    <location>
        <begin position="1"/>
        <end position="22"/>
    </location>
</feature>
<reference evidence="7" key="1">
    <citation type="submission" date="2022-09" db="EMBL/GenBank/DDBJ databases">
        <authorList>
            <person name="Li Z.-J."/>
        </authorList>
    </citation>
    <scope>NUCLEOTIDE SEQUENCE</scope>
    <source>
        <strain evidence="7">TGB11</strain>
    </source>
</reference>
<dbReference type="NCBIfam" id="NF008585">
    <property type="entry name" value="PRK11548.1"/>
    <property type="match status" value="1"/>
</dbReference>
<keyword evidence="2 4" id="KW-0472">Membrane</keyword>
<keyword evidence="4" id="KW-0564">Palmitate</keyword>
<gene>
    <name evidence="4 7" type="primary">bamE</name>
    <name evidence="7" type="ORF">N8M53_10185</name>
</gene>
<dbReference type="Gene3D" id="3.30.1450.10">
    <property type="match status" value="1"/>
</dbReference>
<keyword evidence="4" id="KW-0449">Lipoprotein</keyword>
<evidence type="ECO:0000313" key="8">
    <source>
        <dbReference type="Proteomes" id="UP001164748"/>
    </source>
</evidence>
<feature type="domain" description="Outer membrane protein assembly factor BamE" evidence="6">
    <location>
        <begin position="34"/>
        <end position="101"/>
    </location>
</feature>
<dbReference type="InterPro" id="IPR026592">
    <property type="entry name" value="BamE"/>
</dbReference>
<dbReference type="PANTHER" id="PTHR37482">
    <property type="entry name" value="OUTER MEMBRANE PROTEIN ASSEMBLY FACTOR BAME"/>
    <property type="match status" value="1"/>
</dbReference>
<dbReference type="AlphaFoldDB" id="A0AA47KJX7"/>
<dbReference type="GO" id="GO:0051205">
    <property type="term" value="P:protein insertion into membrane"/>
    <property type="evidence" value="ECO:0007669"/>
    <property type="project" value="UniProtKB-UniRule"/>
</dbReference>
<name>A0AA47KJX7_9GAMM</name>
<dbReference type="EMBL" id="CP114588">
    <property type="protein sequence ID" value="WBA08183.1"/>
    <property type="molecule type" value="Genomic_DNA"/>
</dbReference>
<dbReference type="HAMAP" id="MF_00925">
    <property type="entry name" value="OM_assembly_BamE"/>
    <property type="match status" value="1"/>
</dbReference>